<organism evidence="9 10">
    <name type="scientific">Acidomonas methanolica NBRC 104435</name>
    <dbReference type="NCBI Taxonomy" id="1231351"/>
    <lineage>
        <taxon>Bacteria</taxon>
        <taxon>Pseudomonadati</taxon>
        <taxon>Pseudomonadota</taxon>
        <taxon>Alphaproteobacteria</taxon>
        <taxon>Acetobacterales</taxon>
        <taxon>Acetobacteraceae</taxon>
        <taxon>Acidomonas</taxon>
    </lineage>
</organism>
<evidence type="ECO:0000313" key="10">
    <source>
        <dbReference type="Proteomes" id="UP000019760"/>
    </source>
</evidence>
<keyword evidence="5 8" id="KW-1133">Transmembrane helix</keyword>
<feature type="transmembrane region" description="Helical" evidence="8">
    <location>
        <begin position="309"/>
        <end position="333"/>
    </location>
</feature>
<protein>
    <submittedName>
        <fullName evidence="9">Na+/solute symporter</fullName>
    </submittedName>
</protein>
<feature type="transmembrane region" description="Helical" evidence="8">
    <location>
        <begin position="155"/>
        <end position="174"/>
    </location>
</feature>
<dbReference type="PANTHER" id="PTHR48086">
    <property type="entry name" value="SODIUM/PROLINE SYMPORTER-RELATED"/>
    <property type="match status" value="1"/>
</dbReference>
<feature type="transmembrane region" description="Helical" evidence="8">
    <location>
        <begin position="71"/>
        <end position="93"/>
    </location>
</feature>
<dbReference type="Proteomes" id="UP000019760">
    <property type="component" value="Unassembled WGS sequence"/>
</dbReference>
<evidence type="ECO:0000256" key="7">
    <source>
        <dbReference type="RuleBase" id="RU362091"/>
    </source>
</evidence>
<keyword evidence="6 8" id="KW-0472">Membrane</keyword>
<proteinExistence type="inferred from homology"/>
<evidence type="ECO:0000256" key="4">
    <source>
        <dbReference type="ARBA" id="ARBA00022692"/>
    </source>
</evidence>
<accession>A0A023D862</accession>
<evidence type="ECO:0000256" key="5">
    <source>
        <dbReference type="ARBA" id="ARBA00022989"/>
    </source>
</evidence>
<evidence type="ECO:0000256" key="2">
    <source>
        <dbReference type="ARBA" id="ARBA00006434"/>
    </source>
</evidence>
<dbReference type="GO" id="GO:0022857">
    <property type="term" value="F:transmembrane transporter activity"/>
    <property type="evidence" value="ECO:0007669"/>
    <property type="project" value="InterPro"/>
</dbReference>
<comment type="similarity">
    <text evidence="2 7">Belongs to the sodium:solute symporter (SSF) (TC 2.A.21) family.</text>
</comment>
<dbReference type="PROSITE" id="PS50283">
    <property type="entry name" value="NA_SOLUT_SYMP_3"/>
    <property type="match status" value="1"/>
</dbReference>
<keyword evidence="3" id="KW-0813">Transport</keyword>
<dbReference type="EMBL" id="BAND01000093">
    <property type="protein sequence ID" value="GAJ29986.1"/>
    <property type="molecule type" value="Genomic_DNA"/>
</dbReference>
<evidence type="ECO:0000313" key="9">
    <source>
        <dbReference type="EMBL" id="GAJ29986.1"/>
    </source>
</evidence>
<dbReference type="InterPro" id="IPR001734">
    <property type="entry name" value="Na/solute_symporter"/>
</dbReference>
<dbReference type="InterPro" id="IPR050277">
    <property type="entry name" value="Sodium:Solute_Symporter"/>
</dbReference>
<keyword evidence="10" id="KW-1185">Reference proteome</keyword>
<gene>
    <name evidence="9" type="ORF">Amme_093_010</name>
</gene>
<reference evidence="9 10" key="2">
    <citation type="journal article" date="2014" name="FEMS Microbiol. Lett.">
        <title>Draft genomic DNA sequence of the facultatively methylotrophic bacterium Acidomonas methanolica type strain MB58.</title>
        <authorList>
            <person name="Higashiura N."/>
            <person name="Hadano H."/>
            <person name="Hirakawa H."/>
            <person name="Matsutani M."/>
            <person name="Takabe S."/>
            <person name="Matsushita K."/>
            <person name="Azuma Y."/>
        </authorList>
    </citation>
    <scope>NUCLEOTIDE SEQUENCE [LARGE SCALE GENOMIC DNA]</scope>
    <source>
        <strain evidence="9 10">MB58</strain>
    </source>
</reference>
<reference evidence="10" key="1">
    <citation type="journal article" date="2014" name="FEMS Microbiol. Lett.">
        <title>Draft Genomic DNA Sequence of the Facultatively Methylotrophic Bacterium Acidomonas methanolica type strain MB58.</title>
        <authorList>
            <person name="Higashiura N."/>
            <person name="Hadano H."/>
            <person name="Hirakawa H."/>
            <person name="Matsutani M."/>
            <person name="Takabe S."/>
            <person name="Matsushita K."/>
            <person name="Azuma Y."/>
        </authorList>
    </citation>
    <scope>NUCLEOTIDE SEQUENCE [LARGE SCALE GENOMIC DNA]</scope>
    <source>
        <strain evidence="10">MB58</strain>
    </source>
</reference>
<dbReference type="GO" id="GO:0005886">
    <property type="term" value="C:plasma membrane"/>
    <property type="evidence" value="ECO:0007669"/>
    <property type="project" value="TreeGrafter"/>
</dbReference>
<evidence type="ECO:0000256" key="1">
    <source>
        <dbReference type="ARBA" id="ARBA00004141"/>
    </source>
</evidence>
<dbReference type="AlphaFoldDB" id="A0A023D862"/>
<feature type="transmembrane region" description="Helical" evidence="8">
    <location>
        <begin position="406"/>
        <end position="422"/>
    </location>
</feature>
<keyword evidence="4 8" id="KW-0812">Transmembrane</keyword>
<evidence type="ECO:0000256" key="6">
    <source>
        <dbReference type="ARBA" id="ARBA00023136"/>
    </source>
</evidence>
<evidence type="ECO:0000256" key="3">
    <source>
        <dbReference type="ARBA" id="ARBA00022448"/>
    </source>
</evidence>
<name>A0A023D862_ACIMT</name>
<feature type="transmembrane region" description="Helical" evidence="8">
    <location>
        <begin position="353"/>
        <end position="375"/>
    </location>
</feature>
<evidence type="ECO:0000256" key="8">
    <source>
        <dbReference type="SAM" id="Phobius"/>
    </source>
</evidence>
<dbReference type="OrthoDB" id="9810181at2"/>
<feature type="transmembrane region" description="Helical" evidence="8">
    <location>
        <begin position="381"/>
        <end position="399"/>
    </location>
</feature>
<dbReference type="InterPro" id="IPR038377">
    <property type="entry name" value="Na/Glc_symporter_sf"/>
</dbReference>
<comment type="caution">
    <text evidence="9">The sequence shown here is derived from an EMBL/GenBank/DDBJ whole genome shotgun (WGS) entry which is preliminary data.</text>
</comment>
<comment type="subcellular location">
    <subcellularLocation>
        <location evidence="1">Membrane</location>
        <topology evidence="1">Multi-pass membrane protein</topology>
    </subcellularLocation>
</comment>
<dbReference type="Pfam" id="PF00474">
    <property type="entry name" value="SSF"/>
    <property type="match status" value="1"/>
</dbReference>
<sequence>MIAGFVPVLLLALALAIGARTGHPSRDPRSFFAARGQFGAILFFLLSVGETYSIGSVLGFPGGVVAKGPGLAVWFVGYILLAAPVGFLLYPLIWRAGQRSGAITLPALFRTHFGSATLGRCVAVLLVLLMLPLGTMQIVGLDAVLTRLLPDGGKAGLNLLAAALALLFVALAGLRGAAFVSVLKDVLMLTAVLGVAAAALLAWPHHALMPVARAFQGEADVSPVRETLFALSTILIQSAGFCIAPQTVVSVFSARDPQTIRRAQLWLPLYMLLFPLLFAVACYALTHDVAREPADGVFLAVAATVLPDWAQGVVLAGVALTALVWLGAVCLALSAIVTRDLLPGLPPRRQRPVGVVVAASYLVLSVAGAAWHSVLIANLNTLFYLGLVQLLPGLAAILANRRLPSGGVLLGAVCGLALSLVLREASIGLYGVNPAFPGLILNALLLGLVAARRSSA</sequence>
<feature type="transmembrane region" description="Helical" evidence="8">
    <location>
        <begin position="434"/>
        <end position="451"/>
    </location>
</feature>
<feature type="transmembrane region" description="Helical" evidence="8">
    <location>
        <begin position="265"/>
        <end position="286"/>
    </location>
</feature>
<feature type="transmembrane region" description="Helical" evidence="8">
    <location>
        <begin position="113"/>
        <end position="135"/>
    </location>
</feature>
<feature type="transmembrane region" description="Helical" evidence="8">
    <location>
        <begin position="186"/>
        <end position="208"/>
    </location>
</feature>
<dbReference type="RefSeq" id="WP_042060460.1">
    <property type="nucleotide sequence ID" value="NZ_BAND01000093.1"/>
</dbReference>
<feature type="transmembrane region" description="Helical" evidence="8">
    <location>
        <begin position="228"/>
        <end position="253"/>
    </location>
</feature>
<dbReference type="Gene3D" id="1.20.1730.10">
    <property type="entry name" value="Sodium/glucose cotransporter"/>
    <property type="match status" value="1"/>
</dbReference>